<keyword evidence="20" id="KW-1185">Reference proteome</keyword>
<dbReference type="CDD" id="cd00082">
    <property type="entry name" value="HisKA"/>
    <property type="match status" value="1"/>
</dbReference>
<dbReference type="PANTHER" id="PTHR45528">
    <property type="entry name" value="SENSOR HISTIDINE KINASE CPXA"/>
    <property type="match status" value="1"/>
</dbReference>
<dbReference type="Pfam" id="PF02518">
    <property type="entry name" value="HATPase_c"/>
    <property type="match status" value="1"/>
</dbReference>
<dbReference type="SMART" id="SM00388">
    <property type="entry name" value="HisKA"/>
    <property type="match status" value="1"/>
</dbReference>
<dbReference type="InterPro" id="IPR004358">
    <property type="entry name" value="Sig_transdc_His_kin-like_C"/>
</dbReference>
<evidence type="ECO:0000256" key="4">
    <source>
        <dbReference type="ARBA" id="ARBA00022475"/>
    </source>
</evidence>
<evidence type="ECO:0000313" key="19">
    <source>
        <dbReference type="Proteomes" id="UP000521676"/>
    </source>
</evidence>
<evidence type="ECO:0000256" key="10">
    <source>
        <dbReference type="ARBA" id="ARBA00022840"/>
    </source>
</evidence>
<dbReference type="SUPFAM" id="SSF47384">
    <property type="entry name" value="Homodimeric domain of signal transducing histidine kinase"/>
    <property type="match status" value="1"/>
</dbReference>
<dbReference type="Gene3D" id="3.30.565.10">
    <property type="entry name" value="Histidine kinase-like ATPase, C-terminal domain"/>
    <property type="match status" value="1"/>
</dbReference>
<dbReference type="Proteomes" id="UP000521676">
    <property type="component" value="Unassembled WGS sequence"/>
</dbReference>
<evidence type="ECO:0000256" key="8">
    <source>
        <dbReference type="ARBA" id="ARBA00022741"/>
    </source>
</evidence>
<keyword evidence="10" id="KW-0067">ATP-binding</keyword>
<reference evidence="17 19" key="1">
    <citation type="submission" date="2020-06" db="EMBL/GenBank/DDBJ databases">
        <title>Anoxygenic phototrophic Chloroflexota member uses a Type I reaction center.</title>
        <authorList>
            <person name="Tsuji J.M."/>
            <person name="Shaw N.A."/>
            <person name="Nagashima S."/>
            <person name="Venkiteswaran J."/>
            <person name="Schiff S.L."/>
            <person name="Hanada S."/>
            <person name="Tank M."/>
            <person name="Neufeld J.D."/>
        </authorList>
    </citation>
    <scope>NUCLEOTIDE SEQUENCE [LARGE SCALE GENOMIC DNA]</scope>
    <source>
        <strain evidence="17">L227-S17</strain>
    </source>
</reference>
<evidence type="ECO:0000256" key="1">
    <source>
        <dbReference type="ARBA" id="ARBA00000085"/>
    </source>
</evidence>
<organism evidence="17 19">
    <name type="scientific">Candidatus Chlorohelix allophototropha</name>
    <dbReference type="NCBI Taxonomy" id="3003348"/>
    <lineage>
        <taxon>Bacteria</taxon>
        <taxon>Bacillati</taxon>
        <taxon>Chloroflexota</taxon>
        <taxon>Chloroflexia</taxon>
        <taxon>Candidatus Chloroheliales</taxon>
        <taxon>Candidatus Chloroheliaceae</taxon>
        <taxon>Candidatus Chlorohelix</taxon>
    </lineage>
</organism>
<keyword evidence="5" id="KW-0597">Phosphoprotein</keyword>
<keyword evidence="13 14" id="KW-0472">Membrane</keyword>
<dbReference type="GO" id="GO:0005886">
    <property type="term" value="C:plasma membrane"/>
    <property type="evidence" value="ECO:0007669"/>
    <property type="project" value="UniProtKB-SubCell"/>
</dbReference>
<keyword evidence="4" id="KW-1003">Cell membrane</keyword>
<keyword evidence="7 14" id="KW-0812">Transmembrane</keyword>
<dbReference type="CDD" id="cd06225">
    <property type="entry name" value="HAMP"/>
    <property type="match status" value="1"/>
</dbReference>
<dbReference type="SUPFAM" id="SSF158472">
    <property type="entry name" value="HAMP domain-like"/>
    <property type="match status" value="1"/>
</dbReference>
<feature type="transmembrane region" description="Helical" evidence="14">
    <location>
        <begin position="179"/>
        <end position="205"/>
    </location>
</feature>
<gene>
    <name evidence="17" type="ORF">HXX08_24040</name>
    <name evidence="18" type="ORF">OZ401_004494</name>
</gene>
<dbReference type="FunFam" id="1.10.287.130:FF:000001">
    <property type="entry name" value="Two-component sensor histidine kinase"/>
    <property type="match status" value="1"/>
</dbReference>
<dbReference type="Pfam" id="PF00512">
    <property type="entry name" value="HisKA"/>
    <property type="match status" value="1"/>
</dbReference>
<keyword evidence="9 18" id="KW-0418">Kinase</keyword>
<dbReference type="PRINTS" id="PR00344">
    <property type="entry name" value="BCTRLSENSOR"/>
</dbReference>
<dbReference type="EMBL" id="JACATZ010000003">
    <property type="protein sequence ID" value="NWJ48943.1"/>
    <property type="molecule type" value="Genomic_DNA"/>
</dbReference>
<evidence type="ECO:0000256" key="12">
    <source>
        <dbReference type="ARBA" id="ARBA00023012"/>
    </source>
</evidence>
<dbReference type="Proteomes" id="UP001431572">
    <property type="component" value="Chromosome 2"/>
</dbReference>
<name>A0A8T7MAB9_9CHLR</name>
<keyword evidence="8" id="KW-0547">Nucleotide-binding</keyword>
<accession>A0A8T7MAB9</accession>
<comment type="subcellular location">
    <subcellularLocation>
        <location evidence="2">Cell membrane</location>
        <topology evidence="2">Multi-pass membrane protein</topology>
    </subcellularLocation>
</comment>
<dbReference type="RefSeq" id="WP_341470778.1">
    <property type="nucleotide sequence ID" value="NZ_CP128400.1"/>
</dbReference>
<evidence type="ECO:0000256" key="14">
    <source>
        <dbReference type="SAM" id="Phobius"/>
    </source>
</evidence>
<dbReference type="GO" id="GO:0000155">
    <property type="term" value="F:phosphorelay sensor kinase activity"/>
    <property type="evidence" value="ECO:0007669"/>
    <property type="project" value="InterPro"/>
</dbReference>
<evidence type="ECO:0000259" key="15">
    <source>
        <dbReference type="PROSITE" id="PS50109"/>
    </source>
</evidence>
<dbReference type="InterPro" id="IPR003661">
    <property type="entry name" value="HisK_dim/P_dom"/>
</dbReference>
<evidence type="ECO:0000256" key="13">
    <source>
        <dbReference type="ARBA" id="ARBA00023136"/>
    </source>
</evidence>
<dbReference type="InterPro" id="IPR036890">
    <property type="entry name" value="HATPase_C_sf"/>
</dbReference>
<dbReference type="InterPro" id="IPR003660">
    <property type="entry name" value="HAMP_dom"/>
</dbReference>
<dbReference type="CDD" id="cd00075">
    <property type="entry name" value="HATPase"/>
    <property type="match status" value="1"/>
</dbReference>
<reference evidence="18" key="2">
    <citation type="journal article" date="2024" name="Nature">
        <title>Anoxygenic phototroph of the Chloroflexota uses a type I reaction centre.</title>
        <authorList>
            <person name="Tsuji J.M."/>
            <person name="Shaw N.A."/>
            <person name="Nagashima S."/>
            <person name="Venkiteswaran J.J."/>
            <person name="Schiff S.L."/>
            <person name="Watanabe T."/>
            <person name="Fukui M."/>
            <person name="Hanada S."/>
            <person name="Tank M."/>
            <person name="Neufeld J.D."/>
        </authorList>
    </citation>
    <scope>NUCLEOTIDE SEQUENCE</scope>
    <source>
        <strain evidence="18">L227-S17</strain>
    </source>
</reference>
<keyword evidence="6" id="KW-0808">Transferase</keyword>
<dbReference type="EC" id="2.7.13.3" evidence="3"/>
<keyword evidence="12" id="KW-0902">Two-component regulatory system</keyword>
<evidence type="ECO:0000256" key="3">
    <source>
        <dbReference type="ARBA" id="ARBA00012438"/>
    </source>
</evidence>
<dbReference type="AlphaFoldDB" id="A0A8T7MAB9"/>
<dbReference type="PANTHER" id="PTHR45528:SF1">
    <property type="entry name" value="SENSOR HISTIDINE KINASE CPXA"/>
    <property type="match status" value="1"/>
</dbReference>
<feature type="domain" description="Histidine kinase" evidence="15">
    <location>
        <begin position="268"/>
        <end position="529"/>
    </location>
</feature>
<evidence type="ECO:0000313" key="17">
    <source>
        <dbReference type="EMBL" id="NWJ48943.1"/>
    </source>
</evidence>
<dbReference type="PROSITE" id="PS50885">
    <property type="entry name" value="HAMP"/>
    <property type="match status" value="1"/>
</dbReference>
<dbReference type="SUPFAM" id="SSF55874">
    <property type="entry name" value="ATPase domain of HSP90 chaperone/DNA topoisomerase II/histidine kinase"/>
    <property type="match status" value="1"/>
</dbReference>
<evidence type="ECO:0000256" key="6">
    <source>
        <dbReference type="ARBA" id="ARBA00022679"/>
    </source>
</evidence>
<evidence type="ECO:0000256" key="9">
    <source>
        <dbReference type="ARBA" id="ARBA00022777"/>
    </source>
</evidence>
<evidence type="ECO:0000256" key="5">
    <source>
        <dbReference type="ARBA" id="ARBA00022553"/>
    </source>
</evidence>
<evidence type="ECO:0000256" key="2">
    <source>
        <dbReference type="ARBA" id="ARBA00004651"/>
    </source>
</evidence>
<dbReference type="InterPro" id="IPR005467">
    <property type="entry name" value="His_kinase_dom"/>
</dbReference>
<dbReference type="Pfam" id="PF00672">
    <property type="entry name" value="HAMP"/>
    <property type="match status" value="1"/>
</dbReference>
<dbReference type="SMART" id="SM00304">
    <property type="entry name" value="HAMP"/>
    <property type="match status" value="1"/>
</dbReference>
<dbReference type="InterPro" id="IPR036097">
    <property type="entry name" value="HisK_dim/P_sf"/>
</dbReference>
<feature type="transmembrane region" description="Helical" evidence="14">
    <location>
        <begin position="7"/>
        <end position="30"/>
    </location>
</feature>
<dbReference type="Gene3D" id="1.10.287.130">
    <property type="match status" value="1"/>
</dbReference>
<dbReference type="SMART" id="SM00387">
    <property type="entry name" value="HATPase_c"/>
    <property type="match status" value="1"/>
</dbReference>
<dbReference type="PROSITE" id="PS50109">
    <property type="entry name" value="HIS_KIN"/>
    <property type="match status" value="1"/>
</dbReference>
<evidence type="ECO:0000256" key="7">
    <source>
        <dbReference type="ARBA" id="ARBA00022692"/>
    </source>
</evidence>
<dbReference type="InterPro" id="IPR050398">
    <property type="entry name" value="HssS/ArlS-like"/>
</dbReference>
<keyword evidence="11 14" id="KW-1133">Transmembrane helix</keyword>
<feature type="domain" description="HAMP" evidence="16">
    <location>
        <begin position="206"/>
        <end position="260"/>
    </location>
</feature>
<dbReference type="GO" id="GO:0005524">
    <property type="term" value="F:ATP binding"/>
    <property type="evidence" value="ECO:0007669"/>
    <property type="project" value="UniProtKB-KW"/>
</dbReference>
<dbReference type="Gene3D" id="6.10.340.10">
    <property type="match status" value="1"/>
</dbReference>
<evidence type="ECO:0000313" key="18">
    <source>
        <dbReference type="EMBL" id="WJW68873.1"/>
    </source>
</evidence>
<dbReference type="EMBL" id="CP128400">
    <property type="protein sequence ID" value="WJW68873.1"/>
    <property type="molecule type" value="Genomic_DNA"/>
</dbReference>
<evidence type="ECO:0000313" key="20">
    <source>
        <dbReference type="Proteomes" id="UP001431572"/>
    </source>
</evidence>
<evidence type="ECO:0000259" key="16">
    <source>
        <dbReference type="PROSITE" id="PS50885"/>
    </source>
</evidence>
<dbReference type="InterPro" id="IPR003594">
    <property type="entry name" value="HATPase_dom"/>
</dbReference>
<protein>
    <recommendedName>
        <fullName evidence="3">histidine kinase</fullName>
        <ecNumber evidence="3">2.7.13.3</ecNumber>
    </recommendedName>
</protein>
<proteinExistence type="predicted"/>
<comment type="catalytic activity">
    <reaction evidence="1">
        <text>ATP + protein L-histidine = ADP + protein N-phospho-L-histidine.</text>
        <dbReference type="EC" id="2.7.13.3"/>
    </reaction>
</comment>
<evidence type="ECO:0000256" key="11">
    <source>
        <dbReference type="ARBA" id="ARBA00022989"/>
    </source>
</evidence>
<sequence>MGFRTKLIITYILIMLLTLLVALALFSFVVQQTQQDERNKTELRLQRNAEIVLQILPPPNYNYQLTAYLQNISTFAALFDARFMLIDETRDVLLDTASGSDRLTHSKLPDYKLAPRDQNAYRGYLNLNGVNYVYFALPGPNISDSPSTTDNTNSRTSVPVILKTDLILAVPEAQLAFDWLAFLRGLALATLVVVLISILAAYFIARNIARPLILMTRASEAIAQGDFNHRLEQAGKGEDEISRLAISFNRMAEEVAGSQQSMRDFVANVSHELKTPLTSIQGFSQAVLDGTVDTRPMLEHSLKVINEESARMRRLVDELLDLSRIESGQIDYNWRDIDLKRVLERVLEKLEPLILQKGINLVSSINDYYPQLAQKERRINKDSSQNLLPQDSIPGPIVWGDSDRLEQVFTNIADNAIKYSPQGGEVKVELRLTGNETVSVPATMALTGNLYCWAQVRISNTGPLIPADQLNRIFERFYKLDKSRSKKKGDSTGLGLAIAKELIDSHRGSVQVQSVPLTYVFNYPFPLTGSEGFTTFTIYLPLIALPLPALPRLQPSAVYPELLK</sequence>